<keyword evidence="5" id="KW-1185">Reference proteome</keyword>
<dbReference type="Gene3D" id="3.40.50.300">
    <property type="entry name" value="P-loop containing nucleotide triphosphate hydrolases"/>
    <property type="match status" value="3"/>
</dbReference>
<dbReference type="SUPFAM" id="SSF52540">
    <property type="entry name" value="P-loop containing nucleoside triphosphate hydrolases"/>
    <property type="match status" value="1"/>
</dbReference>
<comment type="caution">
    <text evidence="4">The sequence shown here is derived from an EMBL/GenBank/DDBJ whole genome shotgun (WGS) entry which is preliminary data.</text>
</comment>
<sequence length="1300" mass="149225">MEYGYSVRNLAPDRPISWADLLKKLQTADLPEVILRLNDTGNGLARLLDRKLNEHVLQLLVCLLSRICNGDQMSSETTNIVTVLHEKRFLESNITPWLGEWTAQNPAKDVLERNLEAIVSILIKLLHEIPDSVSSIGTALLIMRKIVREREDNNNTICFNLSAKMKTFMEEHEKYQRDSHEMALCTRKIRRRQPPNNFRYLPILPMTHELRSTHKPFLRAVIVNGKYENVHHYLDVHFRLLREDFMKPLRDGIAEYVALLPRHRFGKKLPLQNISLYERVSVKFVKLSQEGLIYEVNFQESITLKKFDWETCKRLLPGSLVCLSPDDFQTLICGIIRNRDPNKLALGVIEVIISHERLPSYDIFKMVEPQSYFESYRHVLSSLQTMNEDTFPLQQYLVSGLTKPHLPKYIADNPQMPGFRIYADFEKGFNNRRIINCRRVKVGDDTGWPTASQLGLDASQMEAFQAALREEVCVIQGPPGTGKTFLGLKVVETLLINKTKWSTEKPLLVVCYTNHALDQFLNGILKFERNVIRLGKRSTSETVQKYNIDVMFDRGTLNDIKNVNSCRDREYHPTLEKYKDILNMARHKLLNISSLELVMGVAHQYSLRYSKEEDDDRKDNGNYKGPNRNAFLKTVFPKSKVQNVFKLTFTEHPEENDFFISEEELTDYYDCHCVMRHQTTLKQLIQTKLLQNDAISIEQAEMVTDVWSLDLDQRWRLYKLWQKLFIEKMQKKLEWLSEKITERENSTKEIHEIAIRRAFRRFSVIGATTTGAAKNSALLQILGPPIVVVEEAAEILEAHVITALSSSCQHLILIGDHQQLRPSVEVYELCKDYKLDVSLFERLVMNGMPCHRLVTQHRMRPEISHLLKIHKDFYPDLKDHDTVAEYEDVWGIDKNLFFIDHSFTEDLSDNAKSRSNYHEATFLYALFKYLLKQGYSSSQITILTAYRGQVRTFSQIMEGKHFREARVCPIDNFQGEENDIILFSFVRSNEEGNIGFLKVSNRICVAFSRARKGLYCIGNFTLMSKQNPLWKAIINDLHKRKCIGPHLKLVCRNHSETFTEVSVAEDFRRVPDGGCSEPCNARLNCGHTCQKACHPEDKEHRKVSCKKPCENVMCEQRHICPLICGADCGSVLAENARTVDAMLSVNDHVKNIVYTTDARTSAETFVTNALNNVHVGVSILVAENHVETNVTVLHATNLADSGFSADIVVQDFAENLVLHCVVFATEHTSPGYLGEIINHVQASRMSAVSNSNPIQPTVPEQTQNNLAEIEISKETKKASRSTERSTIIIASSMRRIATNM</sequence>
<feature type="domain" description="DNA2/NAM7 helicase helicase" evidence="1">
    <location>
        <begin position="456"/>
        <end position="824"/>
    </location>
</feature>
<evidence type="ECO:0000259" key="1">
    <source>
        <dbReference type="Pfam" id="PF13086"/>
    </source>
</evidence>
<dbReference type="CDD" id="cd18808">
    <property type="entry name" value="SF1_C_Upf1"/>
    <property type="match status" value="1"/>
</dbReference>
<evidence type="ECO:0000313" key="5">
    <source>
        <dbReference type="Proteomes" id="UP001152320"/>
    </source>
</evidence>
<dbReference type="GO" id="GO:0031048">
    <property type="term" value="P:regulatory ncRNA-mediated heterochromatin formation"/>
    <property type="evidence" value="ECO:0007669"/>
    <property type="project" value="TreeGrafter"/>
</dbReference>
<dbReference type="GO" id="GO:0004386">
    <property type="term" value="F:helicase activity"/>
    <property type="evidence" value="ECO:0007669"/>
    <property type="project" value="InterPro"/>
</dbReference>
<dbReference type="Pfam" id="PF13087">
    <property type="entry name" value="AAA_12"/>
    <property type="match status" value="1"/>
</dbReference>
<dbReference type="EMBL" id="JAIZAY010000005">
    <property type="protein sequence ID" value="KAJ8042127.1"/>
    <property type="molecule type" value="Genomic_DNA"/>
</dbReference>
<dbReference type="OrthoDB" id="2423195at2759"/>
<dbReference type="InterPro" id="IPR045055">
    <property type="entry name" value="DNA2/NAM7-like"/>
</dbReference>
<accession>A0A9Q1CC06</accession>
<dbReference type="Pfam" id="PF13086">
    <property type="entry name" value="AAA_11"/>
    <property type="match status" value="1"/>
</dbReference>
<organism evidence="4 5">
    <name type="scientific">Holothuria leucospilota</name>
    <name type="common">Black long sea cucumber</name>
    <name type="synonym">Mertensiothuria leucospilota</name>
    <dbReference type="NCBI Taxonomy" id="206669"/>
    <lineage>
        <taxon>Eukaryota</taxon>
        <taxon>Metazoa</taxon>
        <taxon>Echinodermata</taxon>
        <taxon>Eleutherozoa</taxon>
        <taxon>Echinozoa</taxon>
        <taxon>Holothuroidea</taxon>
        <taxon>Aspidochirotacea</taxon>
        <taxon>Aspidochirotida</taxon>
        <taxon>Holothuriidae</taxon>
        <taxon>Holothuria</taxon>
    </lineage>
</organism>
<dbReference type="InterPro" id="IPR041677">
    <property type="entry name" value="DNA2/NAM7_AAA_11"/>
</dbReference>
<dbReference type="InterPro" id="IPR047187">
    <property type="entry name" value="SF1_C_Upf1"/>
</dbReference>
<dbReference type="CDD" id="cd17936">
    <property type="entry name" value="EEXXEc_NFX1"/>
    <property type="match status" value="1"/>
</dbReference>
<dbReference type="InterPro" id="IPR041679">
    <property type="entry name" value="DNA2/NAM7-like_C"/>
</dbReference>
<evidence type="ECO:0000259" key="2">
    <source>
        <dbReference type="Pfam" id="PF13087"/>
    </source>
</evidence>
<dbReference type="PANTHER" id="PTHR10887:SF341">
    <property type="entry name" value="NFX1-TYPE ZINC FINGER-CONTAINING PROTEIN 1"/>
    <property type="match status" value="1"/>
</dbReference>
<dbReference type="InterPro" id="IPR057373">
    <property type="entry name" value="ZNFX1"/>
</dbReference>
<reference evidence="4" key="1">
    <citation type="submission" date="2021-10" db="EMBL/GenBank/DDBJ databases">
        <title>Tropical sea cucumber genome reveals ecological adaptation and Cuvierian tubules defense mechanism.</title>
        <authorList>
            <person name="Chen T."/>
        </authorList>
    </citation>
    <scope>NUCLEOTIDE SEQUENCE</scope>
    <source>
        <strain evidence="4">Nanhai2018</strain>
        <tissue evidence="4">Muscle</tissue>
    </source>
</reference>
<gene>
    <name evidence="4" type="ORF">HOLleu_13116</name>
</gene>
<proteinExistence type="predicted"/>
<dbReference type="FunFam" id="3.40.50.300:FF:000742">
    <property type="entry name" value="NFX1-type zinc finger-containing protein 1"/>
    <property type="match status" value="1"/>
</dbReference>
<evidence type="ECO:0000313" key="4">
    <source>
        <dbReference type="EMBL" id="KAJ8042127.1"/>
    </source>
</evidence>
<feature type="domain" description="ZNFX1" evidence="3">
    <location>
        <begin position="272"/>
        <end position="368"/>
    </location>
</feature>
<evidence type="ECO:0000259" key="3">
    <source>
        <dbReference type="Pfam" id="PF25396"/>
    </source>
</evidence>
<protein>
    <submittedName>
        <fullName evidence="4">NFX1-type zinc finger-containing protein 1</fullName>
    </submittedName>
</protein>
<dbReference type="CDD" id="cd06008">
    <property type="entry name" value="NF-X1-zinc-finger"/>
    <property type="match status" value="1"/>
</dbReference>
<dbReference type="PANTHER" id="PTHR10887">
    <property type="entry name" value="DNA2/NAM7 HELICASE FAMILY"/>
    <property type="match status" value="1"/>
</dbReference>
<dbReference type="GO" id="GO:0031380">
    <property type="term" value="C:nuclear RNA-directed RNA polymerase complex"/>
    <property type="evidence" value="ECO:0007669"/>
    <property type="project" value="TreeGrafter"/>
</dbReference>
<name>A0A9Q1CC06_HOLLE</name>
<dbReference type="InterPro" id="IPR027417">
    <property type="entry name" value="P-loop_NTPase"/>
</dbReference>
<feature type="domain" description="DNA2/NAM7 helicase-like C-terminal" evidence="2">
    <location>
        <begin position="835"/>
        <end position="1019"/>
    </location>
</feature>
<dbReference type="Proteomes" id="UP001152320">
    <property type="component" value="Chromosome 5"/>
</dbReference>
<dbReference type="Pfam" id="PF25396">
    <property type="entry name" value="ZNFX1"/>
    <property type="match status" value="1"/>
</dbReference>